<dbReference type="AlphaFoldDB" id="A0A8K0N0W8"/>
<evidence type="ECO:0000256" key="1">
    <source>
        <dbReference type="SAM" id="MobiDB-lite"/>
    </source>
</evidence>
<dbReference type="PANTHER" id="PTHR42851">
    <property type="entry name" value="ALDOLASE-RELATED"/>
    <property type="match status" value="1"/>
</dbReference>
<feature type="compositionally biased region" description="Basic and acidic residues" evidence="1">
    <location>
        <begin position="984"/>
        <end position="994"/>
    </location>
</feature>
<dbReference type="Proteomes" id="UP000797356">
    <property type="component" value="Chromosome 4"/>
</dbReference>
<dbReference type="EMBL" id="CM017875">
    <property type="protein sequence ID" value="KAG1339142.1"/>
    <property type="molecule type" value="Genomic_DNA"/>
</dbReference>
<reference evidence="3" key="2">
    <citation type="submission" date="2019-07" db="EMBL/GenBank/DDBJ databases">
        <authorList>
            <person name="Yang Y."/>
            <person name="Bocs S."/>
            <person name="Baudouin L."/>
        </authorList>
    </citation>
    <scope>NUCLEOTIDE SEQUENCE</scope>
    <source>
        <tissue evidence="3">Spear leaf of Hainan Tall coconut</tissue>
    </source>
</reference>
<feature type="compositionally biased region" description="Basic residues" evidence="1">
    <location>
        <begin position="551"/>
        <end position="560"/>
    </location>
</feature>
<dbReference type="InterPro" id="IPR000313">
    <property type="entry name" value="PWWP_dom"/>
</dbReference>
<gene>
    <name evidence="3" type="ORF">COCNU_04G014480</name>
</gene>
<keyword evidence="4" id="KW-1185">Reference proteome</keyword>
<accession>A0A8K0N0W8</accession>
<name>A0A8K0N0W8_COCNU</name>
<evidence type="ECO:0000313" key="3">
    <source>
        <dbReference type="EMBL" id="KAG1339142.1"/>
    </source>
</evidence>
<feature type="domain" description="PWWP" evidence="2">
    <location>
        <begin position="332"/>
        <end position="393"/>
    </location>
</feature>
<feature type="region of interest" description="Disordered" evidence="1">
    <location>
        <begin position="523"/>
        <end position="620"/>
    </location>
</feature>
<feature type="compositionally biased region" description="Basic and acidic residues" evidence="1">
    <location>
        <begin position="796"/>
        <end position="814"/>
    </location>
</feature>
<feature type="region of interest" description="Disordered" evidence="1">
    <location>
        <begin position="690"/>
        <end position="709"/>
    </location>
</feature>
<organism evidence="3 4">
    <name type="scientific">Cocos nucifera</name>
    <name type="common">Coconut palm</name>
    <dbReference type="NCBI Taxonomy" id="13894"/>
    <lineage>
        <taxon>Eukaryota</taxon>
        <taxon>Viridiplantae</taxon>
        <taxon>Streptophyta</taxon>
        <taxon>Embryophyta</taxon>
        <taxon>Tracheophyta</taxon>
        <taxon>Spermatophyta</taxon>
        <taxon>Magnoliopsida</taxon>
        <taxon>Liliopsida</taxon>
        <taxon>Arecaceae</taxon>
        <taxon>Arecoideae</taxon>
        <taxon>Cocoseae</taxon>
        <taxon>Attaleinae</taxon>
        <taxon>Cocos</taxon>
    </lineage>
</organism>
<proteinExistence type="predicted"/>
<dbReference type="InterPro" id="IPR053063">
    <property type="entry name" value="PWWP_domain_containing_PDP"/>
</dbReference>
<dbReference type="SMART" id="SM00293">
    <property type="entry name" value="PWWP"/>
    <property type="match status" value="1"/>
</dbReference>
<feature type="compositionally biased region" description="Gly residues" evidence="1">
    <location>
        <begin position="62"/>
        <end position="77"/>
    </location>
</feature>
<feature type="region of interest" description="Disordered" evidence="1">
    <location>
        <begin position="795"/>
        <end position="836"/>
    </location>
</feature>
<comment type="caution">
    <text evidence="3">The sequence shown here is derived from an EMBL/GenBank/DDBJ whole genome shotgun (WGS) entry which is preliminary data.</text>
</comment>
<dbReference type="PROSITE" id="PS50812">
    <property type="entry name" value="PWWP"/>
    <property type="match status" value="1"/>
</dbReference>
<feature type="compositionally biased region" description="Low complexity" evidence="1">
    <location>
        <begin position="596"/>
        <end position="605"/>
    </location>
</feature>
<dbReference type="CDD" id="cd05162">
    <property type="entry name" value="PWWP"/>
    <property type="match status" value="1"/>
</dbReference>
<dbReference type="Gene3D" id="2.30.30.140">
    <property type="match status" value="1"/>
</dbReference>
<reference evidence="3" key="1">
    <citation type="journal article" date="2017" name="Gigascience">
        <title>The genome draft of coconut (Cocos nucifera).</title>
        <authorList>
            <person name="Xiao Y."/>
            <person name="Xu P."/>
            <person name="Fan H."/>
            <person name="Baudouin L."/>
            <person name="Xia W."/>
            <person name="Bocs S."/>
            <person name="Xu J."/>
            <person name="Li Q."/>
            <person name="Guo A."/>
            <person name="Zhou L."/>
            <person name="Li J."/>
            <person name="Wu Y."/>
            <person name="Ma Z."/>
            <person name="Armero A."/>
            <person name="Issali A.E."/>
            <person name="Liu N."/>
            <person name="Peng M."/>
            <person name="Yang Y."/>
        </authorList>
    </citation>
    <scope>NUCLEOTIDE SEQUENCE</scope>
    <source>
        <tissue evidence="3">Spear leaf of Hainan Tall coconut</tissue>
    </source>
</reference>
<evidence type="ECO:0000259" key="2">
    <source>
        <dbReference type="PROSITE" id="PS50812"/>
    </source>
</evidence>
<dbReference type="PANTHER" id="PTHR42851:SF4">
    <property type="entry name" value="PWWP DOMAIN-CONTAINING PROTEIN"/>
    <property type="match status" value="1"/>
</dbReference>
<sequence length="1003" mass="109149">MSSSPSANKAAAAHGLDLNFAATAFDHREPSPEAASNPLVGVPGGSVSETLSRADGPKAGDGWSGGAKDGILSGGDRGLNQSAEAEDSFVVAKPDFDEEGDRVAGKGVQEADWRTAGKTLTTEVDVVRKDLNLVVPAVEAESLGRNFVEEKVGDEGRSGDFVASDVGVVKGVNAAKAKSAVMPPVDGKVKDKDVVMADVGFDVVMADKNAEGDSKLGVEISASKVVEIAKSPASLPNVLKCQDVSPGNDGGCQKTEVVQGLEVDEKVPQVKDNMDGFDMDRGGNAVQNVQVGGREISKRREKQRPRTSHVENSQHVRYYYAFQDEKKDGFSVLDMVWGKVRSHPWWPGQIFDPSDASEMALKHEKKDHFLVAYFGDKTFAWCEESRLKPFQTYFSHMEKQSSLDAFVTAVDDALGEVSRRIELGMTCHCFTDDACADMKHQKVENAGIQEGTCSPAVDSSLIASSFQPERFLEYIQGLAQFPNGEADGLELLIAKAQLRSFYCSKGYTELPVFVVGGGLENDVETTPAKKRKSDYDVADLSTPVSSDSGKGKRGRGRPPKQKNILEDGRKQKSLSELMEEKHVPHQGDSGRGGSGARASSCSSGRNKFVDSDSTGSRKIKKKRLDLLGDLETKSRSPSRKRYSKVGESIHRVASQMEGSPPILHKCNHETFQKSPVKVNGRGDAVVDDTHTHVETPKRKRGASKDFPSPSEMLSQLCLAARDPMKGYSFLAVIVSFFTDFRDSLASSSFKHKKLVEVVRGKRGRRKSTNSTSASAEMFQHDLVQDSYWSDVIFSESPEKEPVSSDQKTEGESQTKRQKKKRKPEEQHFPSVPSGLVVDTPQHLQVDLASIDNGQEVAAERPMNNLVENTEECMPTALILSFTESDALPSESDLISIFGRYGSLREAETEVLKRANRAKVVFKRRVDAEVAFSSAGKYSIFGPALVSYRLRYLSLSPKTSPSSTPQGKKDAFPTEGVDLEVSAQEDPRAVDDLHAEPQGNGSSE</sequence>
<dbReference type="Pfam" id="PF00855">
    <property type="entry name" value="PWWP"/>
    <property type="match status" value="1"/>
</dbReference>
<feature type="region of interest" description="Disordered" evidence="1">
    <location>
        <begin position="956"/>
        <end position="1003"/>
    </location>
</feature>
<dbReference type="SUPFAM" id="SSF63748">
    <property type="entry name" value="Tudor/PWWP/MBT"/>
    <property type="match status" value="1"/>
</dbReference>
<evidence type="ECO:0000313" key="4">
    <source>
        <dbReference type="Proteomes" id="UP000797356"/>
    </source>
</evidence>
<protein>
    <recommendedName>
        <fullName evidence="2">PWWP domain-containing protein</fullName>
    </recommendedName>
</protein>
<feature type="region of interest" description="Disordered" evidence="1">
    <location>
        <begin position="24"/>
        <end position="82"/>
    </location>
</feature>
<dbReference type="OrthoDB" id="62853at2759"/>